<dbReference type="Gene3D" id="3.30.70.100">
    <property type="match status" value="1"/>
</dbReference>
<dbReference type="AlphaFoldDB" id="A0A060QHX7"/>
<comment type="caution">
    <text evidence="1">The sequence shown here is derived from an EMBL/GenBank/DDBJ whole genome shotgun (WGS) entry which is preliminary data.</text>
</comment>
<gene>
    <name evidence="1" type="ORF">ASAP_2694</name>
</gene>
<sequence>MTCEIVRAFSVVPSQTALFESTYGPEGPWVRLYRNVRDYLGTRLIADLDKPGDYIAIDEWTSHGAYLDFQKDHPDAFAALNEACSPLIQDWHFIGAFQVVTTA</sequence>
<protein>
    <recommendedName>
        <fullName evidence="3">ABM domain-containing protein</fullName>
    </recommendedName>
</protein>
<organism evidence="1 2">
    <name type="scientific">Asaia bogorensis</name>
    <dbReference type="NCBI Taxonomy" id="91915"/>
    <lineage>
        <taxon>Bacteria</taxon>
        <taxon>Pseudomonadati</taxon>
        <taxon>Pseudomonadota</taxon>
        <taxon>Alphaproteobacteria</taxon>
        <taxon>Acetobacterales</taxon>
        <taxon>Acetobacteraceae</taxon>
        <taxon>Asaia</taxon>
    </lineage>
</organism>
<reference evidence="1 2" key="1">
    <citation type="journal article" date="2014" name="Genome Biol. Evol.">
        <title>Acetic acid bacteria genomes reveal functional traits for adaptation to life in insect guts.</title>
        <authorList>
            <person name="Chouaia B."/>
            <person name="Gaiarsa S."/>
            <person name="Crotti E."/>
            <person name="Comandatore F."/>
            <person name="Degli Esposti M."/>
            <person name="Ricci I."/>
            <person name="Alma A."/>
            <person name="Favia G."/>
            <person name="Bandi C."/>
            <person name="Daffonchio D."/>
        </authorList>
    </citation>
    <scope>NUCLEOTIDE SEQUENCE [LARGE SCALE GENOMIC DNA]</scope>
    <source>
        <strain evidence="1 2">SF2.1</strain>
    </source>
</reference>
<evidence type="ECO:0000313" key="1">
    <source>
        <dbReference type="EMBL" id="CDG40739.1"/>
    </source>
</evidence>
<reference evidence="1 2" key="2">
    <citation type="journal article" date="2014" name="PLoS ONE">
        <title>Evolution of mitochondria reconstructed from the energy metabolism of living bacteria.</title>
        <authorList>
            <person name="Degli Esposti M."/>
            <person name="Chouaia B."/>
            <person name="Comandatore F."/>
            <person name="Crotti E."/>
            <person name="Sassera D."/>
            <person name="Lievens P.M."/>
            <person name="Daffonchio D."/>
            <person name="Bandi C."/>
        </authorList>
    </citation>
    <scope>NUCLEOTIDE SEQUENCE [LARGE SCALE GENOMIC DNA]</scope>
    <source>
        <strain evidence="1 2">SF2.1</strain>
    </source>
</reference>
<dbReference type="RefSeq" id="WP_023978243.1">
    <property type="nucleotide sequence ID" value="NZ_CBLX010000023.1"/>
</dbReference>
<name>A0A060QHX7_9PROT</name>
<dbReference type="Proteomes" id="UP000027583">
    <property type="component" value="Unassembled WGS sequence"/>
</dbReference>
<dbReference type="EMBL" id="CBLX010000023">
    <property type="protein sequence ID" value="CDG40739.1"/>
    <property type="molecule type" value="Genomic_DNA"/>
</dbReference>
<proteinExistence type="predicted"/>
<accession>A0A060QHX7</accession>
<evidence type="ECO:0008006" key="3">
    <source>
        <dbReference type="Google" id="ProtNLM"/>
    </source>
</evidence>
<evidence type="ECO:0000313" key="2">
    <source>
        <dbReference type="Proteomes" id="UP000027583"/>
    </source>
</evidence>